<reference evidence="19" key="1">
    <citation type="journal article" date="2023" name="Front. Mar. Sci.">
        <title>A new Merluccius polli reference genome to investigate the effects of global change in West African waters.</title>
        <authorList>
            <person name="Mateo J.L."/>
            <person name="Blanco-Fernandez C."/>
            <person name="Garcia-Vazquez E."/>
            <person name="Machado-Schiaffino G."/>
        </authorList>
    </citation>
    <scope>NUCLEOTIDE SEQUENCE</scope>
    <source>
        <strain evidence="19">C29</strain>
        <tissue evidence="19">Fin</tissue>
    </source>
</reference>
<evidence type="ECO:0000256" key="12">
    <source>
        <dbReference type="ARBA" id="ARBA00064166"/>
    </source>
</evidence>
<feature type="compositionally biased region" description="Basic residues" evidence="15">
    <location>
        <begin position="1"/>
        <end position="18"/>
    </location>
</feature>
<evidence type="ECO:0000256" key="14">
    <source>
        <dbReference type="RuleBase" id="RU365068"/>
    </source>
</evidence>
<dbReference type="FunFam" id="3.40.50.300:FF:001059">
    <property type="entry name" value="ATP-dependent RNA helicase DDX24"/>
    <property type="match status" value="1"/>
</dbReference>
<feature type="compositionally biased region" description="Acidic residues" evidence="15">
    <location>
        <begin position="88"/>
        <end position="105"/>
    </location>
</feature>
<dbReference type="PROSITE" id="PS51192">
    <property type="entry name" value="HELICASE_ATP_BIND_1"/>
    <property type="match status" value="1"/>
</dbReference>
<sequence length="893" mass="100585">MKTKKGNPMQNKRKFLAKKKSDNRGIHIRGKWKAVDLDPSLFSDEGMDGLVCFEELTDYSLVDSEKLASNLLKKEKKARKRKSSEQEKNDDDDEEEPVMEGDTDQETTKASDKPAKKKKKKTKVDVSKDAQPDNIAVDGDDQVVVVSQDKAEDGAADEASSGGADAKPDEQSEVETKTDKKTKKKKTKKKKNKKKHKATETSETVSESKVEVEVNVLAKEQPSKDTPKKLPKNKAKNWTNAALSGSTNRNTDMKAWNDLFVPAPVLKALCDLGFSSPTPIQALALPSAIRDHMDIVGAAETGSGKTLSFAIPMIHTILEWKKGAPEHDGADEPTSDLETESPAVPHAETGGDTAFVTEQEPNTEAPEEDDNEDLTGQDEDDVEDDLTDDENASEVENDDGKMGCVKVIDNVEFDFENTTEAEQNTSGSRYQPLLGLVITPTRELAVQVRHHIDAVAKFTDIKTALIVGGMSQQKQSRMLKRQPEIVIATPGRLWELIREGHPHLLSLRHLKCLVIDEADRMVERGHFAELESMLEMLSTTYFNPKRQMFVFSATLTMANSIPSRVLQKKKRLDQRSKLEVLMQKVGIKSKPKVIDLTRKEATVETLTETQIHCVKDDKDFFLYYFLLQYPGRTMVFANSIDCIKRLNCLLVILDCTPLPLHANMHQKQRLKNLERFAERETCVLLTTDVAARGLDIPNVQHVLHYQVPRTSETYVHRSGRTARATKEGLSLLLVSPDDMLNFKKIYKALGKDEEEVPMFPIQTKCMDAIKERVNLARQIEKIEFHNSKEKSHNSWFRQAAEALEVDLDDDVLMGRGRDEHDDRQQQKMVKGMKKHLKYLLSQPVFKNDIKTKYPTQMGKLSLPIMPLAGVESAISSVSKQRKKPRQKKAKQQH</sequence>
<evidence type="ECO:0000256" key="4">
    <source>
        <dbReference type="ARBA" id="ARBA00022801"/>
    </source>
</evidence>
<feature type="compositionally biased region" description="Basic residues" evidence="15">
    <location>
        <begin position="879"/>
        <end position="893"/>
    </location>
</feature>
<evidence type="ECO:0000256" key="8">
    <source>
        <dbReference type="ARBA" id="ARBA00023242"/>
    </source>
</evidence>
<comment type="similarity">
    <text evidence="9">Belongs to the DEAD box helicase family. DDX24/MAK5 subfamily.</text>
</comment>
<dbReference type="CDD" id="cd17946">
    <property type="entry name" value="DEADc_DDX24"/>
    <property type="match status" value="1"/>
</dbReference>
<evidence type="ECO:0000256" key="2">
    <source>
        <dbReference type="ARBA" id="ARBA00022553"/>
    </source>
</evidence>
<keyword evidence="4 14" id="KW-0378">Hydrolase</keyword>
<keyword evidence="6 14" id="KW-0067">ATP-binding</keyword>
<keyword evidence="5 14" id="KW-0347">Helicase</keyword>
<evidence type="ECO:0000256" key="5">
    <source>
        <dbReference type="ARBA" id="ARBA00022806"/>
    </source>
</evidence>
<dbReference type="SMART" id="SM00490">
    <property type="entry name" value="HELICc"/>
    <property type="match status" value="1"/>
</dbReference>
<feature type="region of interest" description="Disordered" evidence="15">
    <location>
        <begin position="1"/>
        <end position="22"/>
    </location>
</feature>
<evidence type="ECO:0000259" key="17">
    <source>
        <dbReference type="PROSITE" id="PS51194"/>
    </source>
</evidence>
<accession>A0AA47NY95</accession>
<dbReference type="Gene3D" id="3.40.50.300">
    <property type="entry name" value="P-loop containing nucleotide triphosphate hydrolases"/>
    <property type="match status" value="2"/>
</dbReference>
<feature type="compositionally biased region" description="Basic and acidic residues" evidence="15">
    <location>
        <begin position="166"/>
        <end position="179"/>
    </location>
</feature>
<evidence type="ECO:0000256" key="3">
    <source>
        <dbReference type="ARBA" id="ARBA00022741"/>
    </source>
</evidence>
<dbReference type="Proteomes" id="UP001174136">
    <property type="component" value="Unassembled WGS sequence"/>
</dbReference>
<feature type="region of interest" description="Disordered" evidence="15">
    <location>
        <begin position="324"/>
        <end position="403"/>
    </location>
</feature>
<comment type="subcellular location">
    <subcellularLocation>
        <location evidence="1">Nucleus</location>
    </subcellularLocation>
</comment>
<dbReference type="GO" id="GO:0016787">
    <property type="term" value="F:hydrolase activity"/>
    <property type="evidence" value="ECO:0007669"/>
    <property type="project" value="UniProtKB-KW"/>
</dbReference>
<comment type="subunit">
    <text evidence="12">Interacts with FADD. Interacts with RIPK1; this interaction disrupts RLR signaling activation of IFN-dependent transcription factor IRF7. Interacts with NIP7. Interacts with EP300; this interaction prevents TP53 acetylation mediated by EP300.</text>
</comment>
<comment type="catalytic activity">
    <reaction evidence="10 14">
        <text>ATP + H2O = ADP + phosphate + H(+)</text>
        <dbReference type="Rhea" id="RHEA:13065"/>
        <dbReference type="ChEBI" id="CHEBI:15377"/>
        <dbReference type="ChEBI" id="CHEBI:15378"/>
        <dbReference type="ChEBI" id="CHEBI:30616"/>
        <dbReference type="ChEBI" id="CHEBI:43474"/>
        <dbReference type="ChEBI" id="CHEBI:456216"/>
        <dbReference type="EC" id="3.6.4.13"/>
    </reaction>
</comment>
<comment type="caution">
    <text evidence="19">The sequence shown here is derived from an EMBL/GenBank/DDBJ whole genome shotgun (WGS) entry which is preliminary data.</text>
</comment>
<evidence type="ECO:0000256" key="9">
    <source>
        <dbReference type="ARBA" id="ARBA00038457"/>
    </source>
</evidence>
<dbReference type="InterPro" id="IPR014014">
    <property type="entry name" value="RNA_helicase_DEAD_Q_motif"/>
</dbReference>
<feature type="short sequence motif" description="Q motif" evidence="13">
    <location>
        <begin position="254"/>
        <end position="282"/>
    </location>
</feature>
<dbReference type="AlphaFoldDB" id="A0AA47NY95"/>
<gene>
    <name evidence="19" type="primary">DDX24</name>
    <name evidence="19" type="ORF">N1851_018524</name>
</gene>
<dbReference type="GO" id="GO:0003723">
    <property type="term" value="F:RNA binding"/>
    <property type="evidence" value="ECO:0007669"/>
    <property type="project" value="UniProtKB-UniRule"/>
</dbReference>
<feature type="domain" description="Helicase ATP-binding" evidence="16">
    <location>
        <begin position="286"/>
        <end position="573"/>
    </location>
</feature>
<dbReference type="PANTHER" id="PTHR24031">
    <property type="entry name" value="RNA HELICASE"/>
    <property type="match status" value="1"/>
</dbReference>
<evidence type="ECO:0000256" key="11">
    <source>
        <dbReference type="ARBA" id="ARBA00054398"/>
    </source>
</evidence>
<comment type="function">
    <text evidence="11">ATP-dependent RNA helicase that plays a role in various aspects of RNA metabolism including pre-mRNA splicing and is thereby involved in different biological processes such as cell cycle regulation or innate immunity. Plays an inhibitory role in TP53 transcriptional activity and subsequently in TP53 controlled cell growth arrest and senescence by inhibiting its EP300 mediated acetylation. Negatively regulates cytosolic RNA-mediated innate immune signaling at least in part by affecting RIPK1/IRF7 interactions. Alternatively, possesses antiviral activity by recognizing gammaherpesvirus transcripts in the context of lytic reactivation. Plays an essential role in cell cycle regulation in vascular smooth muscle cells by interacting with and regulating FANCA (Fanconi anemia complementation group A) mRNA.</text>
</comment>
<dbReference type="InterPro" id="IPR000629">
    <property type="entry name" value="RNA-helicase_DEAD-box_CS"/>
</dbReference>
<evidence type="ECO:0000256" key="15">
    <source>
        <dbReference type="SAM" id="MobiDB-lite"/>
    </source>
</evidence>
<protein>
    <recommendedName>
        <fullName evidence="14">ATP-dependent RNA helicase</fullName>
        <ecNumber evidence="14">3.6.4.13</ecNumber>
    </recommendedName>
</protein>
<dbReference type="InterPro" id="IPR011545">
    <property type="entry name" value="DEAD/DEAH_box_helicase_dom"/>
</dbReference>
<dbReference type="PROSITE" id="PS51194">
    <property type="entry name" value="HELICASE_CTER"/>
    <property type="match status" value="1"/>
</dbReference>
<organism evidence="19 20">
    <name type="scientific">Merluccius polli</name>
    <name type="common">Benguela hake</name>
    <name type="synonym">Merluccius cadenati</name>
    <dbReference type="NCBI Taxonomy" id="89951"/>
    <lineage>
        <taxon>Eukaryota</taxon>
        <taxon>Metazoa</taxon>
        <taxon>Chordata</taxon>
        <taxon>Craniata</taxon>
        <taxon>Vertebrata</taxon>
        <taxon>Euteleostomi</taxon>
        <taxon>Actinopterygii</taxon>
        <taxon>Neopterygii</taxon>
        <taxon>Teleostei</taxon>
        <taxon>Neoteleostei</taxon>
        <taxon>Acanthomorphata</taxon>
        <taxon>Zeiogadaria</taxon>
        <taxon>Gadariae</taxon>
        <taxon>Gadiformes</taxon>
        <taxon>Gadoidei</taxon>
        <taxon>Merlucciidae</taxon>
        <taxon>Merluccius</taxon>
    </lineage>
</organism>
<feature type="compositionally biased region" description="Acidic residues" evidence="15">
    <location>
        <begin position="365"/>
        <end position="397"/>
    </location>
</feature>
<dbReference type="InterPro" id="IPR001650">
    <property type="entry name" value="Helicase_C-like"/>
</dbReference>
<keyword evidence="20" id="KW-1185">Reference proteome</keyword>
<dbReference type="CDD" id="cd18787">
    <property type="entry name" value="SF2_C_DEAD"/>
    <property type="match status" value="1"/>
</dbReference>
<keyword evidence="7 14" id="KW-0694">RNA-binding</keyword>
<feature type="compositionally biased region" description="Basic residues" evidence="15">
    <location>
        <begin position="180"/>
        <end position="197"/>
    </location>
</feature>
<evidence type="ECO:0000256" key="10">
    <source>
        <dbReference type="ARBA" id="ARBA00047984"/>
    </source>
</evidence>
<comment type="domain">
    <text evidence="14">The Q motif is unique to and characteristic of the DEAD box family of RNA helicases and controls ATP binding and hydrolysis.</text>
</comment>
<evidence type="ECO:0000313" key="20">
    <source>
        <dbReference type="Proteomes" id="UP001174136"/>
    </source>
</evidence>
<evidence type="ECO:0000256" key="13">
    <source>
        <dbReference type="PROSITE-ProRule" id="PRU00552"/>
    </source>
</evidence>
<evidence type="ECO:0000256" key="6">
    <source>
        <dbReference type="ARBA" id="ARBA00022840"/>
    </source>
</evidence>
<evidence type="ECO:0000259" key="18">
    <source>
        <dbReference type="PROSITE" id="PS51195"/>
    </source>
</evidence>
<evidence type="ECO:0000259" key="16">
    <source>
        <dbReference type="PROSITE" id="PS51192"/>
    </source>
</evidence>
<dbReference type="InterPro" id="IPR027417">
    <property type="entry name" value="P-loop_NTPase"/>
</dbReference>
<dbReference type="Pfam" id="PF00271">
    <property type="entry name" value="Helicase_C"/>
    <property type="match status" value="1"/>
</dbReference>
<proteinExistence type="inferred from homology"/>
<dbReference type="PROSITE" id="PS00039">
    <property type="entry name" value="DEAD_ATP_HELICASE"/>
    <property type="match status" value="1"/>
</dbReference>
<evidence type="ECO:0000256" key="7">
    <source>
        <dbReference type="ARBA" id="ARBA00022884"/>
    </source>
</evidence>
<dbReference type="GO" id="GO:0003724">
    <property type="term" value="F:RNA helicase activity"/>
    <property type="evidence" value="ECO:0007669"/>
    <property type="project" value="UniProtKB-EC"/>
</dbReference>
<name>A0AA47NY95_MERPO</name>
<feature type="domain" description="DEAD-box RNA helicase Q" evidence="18">
    <location>
        <begin position="254"/>
        <end position="282"/>
    </location>
</feature>
<dbReference type="InterPro" id="IPR014001">
    <property type="entry name" value="Helicase_ATP-bd"/>
</dbReference>
<dbReference type="EMBL" id="JAOPHQ010003419">
    <property type="protein sequence ID" value="KAK0143331.1"/>
    <property type="molecule type" value="Genomic_DNA"/>
</dbReference>
<dbReference type="Pfam" id="PF00270">
    <property type="entry name" value="DEAD"/>
    <property type="match status" value="1"/>
</dbReference>
<dbReference type="SUPFAM" id="SSF52540">
    <property type="entry name" value="P-loop containing nucleoside triphosphate hydrolases"/>
    <property type="match status" value="2"/>
</dbReference>
<dbReference type="SMART" id="SM00487">
    <property type="entry name" value="DEXDc"/>
    <property type="match status" value="1"/>
</dbReference>
<feature type="region of interest" description="Disordered" evidence="15">
    <location>
        <begin position="70"/>
        <end position="210"/>
    </location>
</feature>
<comment type="function">
    <text evidence="14">RNA helicase.</text>
</comment>
<keyword evidence="2" id="KW-0597">Phosphoprotein</keyword>
<dbReference type="EC" id="3.6.4.13" evidence="14"/>
<feature type="region of interest" description="Disordered" evidence="15">
    <location>
        <begin position="874"/>
        <end position="893"/>
    </location>
</feature>
<evidence type="ECO:0000256" key="1">
    <source>
        <dbReference type="ARBA" id="ARBA00004123"/>
    </source>
</evidence>
<keyword evidence="8" id="KW-0539">Nucleus</keyword>
<dbReference type="PROSITE" id="PS51195">
    <property type="entry name" value="Q_MOTIF"/>
    <property type="match status" value="1"/>
</dbReference>
<evidence type="ECO:0000313" key="19">
    <source>
        <dbReference type="EMBL" id="KAK0143331.1"/>
    </source>
</evidence>
<dbReference type="GO" id="GO:0005634">
    <property type="term" value="C:nucleus"/>
    <property type="evidence" value="ECO:0007669"/>
    <property type="project" value="UniProtKB-SubCell"/>
</dbReference>
<keyword evidence="3 14" id="KW-0547">Nucleotide-binding</keyword>
<feature type="domain" description="Helicase C-terminal" evidence="17">
    <location>
        <begin position="621"/>
        <end position="767"/>
    </location>
</feature>
<dbReference type="GO" id="GO:0005524">
    <property type="term" value="F:ATP binding"/>
    <property type="evidence" value="ECO:0007669"/>
    <property type="project" value="UniProtKB-UniRule"/>
</dbReference>